<dbReference type="Proteomes" id="UP000032141">
    <property type="component" value="Chromosome C6"/>
</dbReference>
<evidence type="ECO:0008006" key="3">
    <source>
        <dbReference type="Google" id="ProtNLM"/>
    </source>
</evidence>
<reference evidence="1 2" key="1">
    <citation type="journal article" date="2014" name="Genome Biol.">
        <title>Transcriptome and methylome profiling reveals relics of genome dominance in the mesopolyploid Brassica oleracea.</title>
        <authorList>
            <person name="Parkin I.A."/>
            <person name="Koh C."/>
            <person name="Tang H."/>
            <person name="Robinson S.J."/>
            <person name="Kagale S."/>
            <person name="Clarke W.E."/>
            <person name="Town C.D."/>
            <person name="Nixon J."/>
            <person name="Krishnakumar V."/>
            <person name="Bidwell S.L."/>
            <person name="Denoeud F."/>
            <person name="Belcram H."/>
            <person name="Links M.G."/>
            <person name="Just J."/>
            <person name="Clarke C."/>
            <person name="Bender T."/>
            <person name="Huebert T."/>
            <person name="Mason A.S."/>
            <person name="Pires J.C."/>
            <person name="Barker G."/>
            <person name="Moore J."/>
            <person name="Walley P.G."/>
            <person name="Manoli S."/>
            <person name="Batley J."/>
            <person name="Edwards D."/>
            <person name="Nelson M.N."/>
            <person name="Wang X."/>
            <person name="Paterson A.H."/>
            <person name="King G."/>
            <person name="Bancroft I."/>
            <person name="Chalhoub B."/>
            <person name="Sharpe A.G."/>
        </authorList>
    </citation>
    <scope>NUCLEOTIDE SEQUENCE</scope>
    <source>
        <strain evidence="1 2">cv. TO1000</strain>
    </source>
</reference>
<name>A0A0D3CSK9_BRAOL</name>
<reference evidence="1" key="2">
    <citation type="submission" date="2015-03" db="UniProtKB">
        <authorList>
            <consortium name="EnsemblPlants"/>
        </authorList>
    </citation>
    <scope>IDENTIFICATION</scope>
</reference>
<dbReference type="HOGENOM" id="CLU_800118_0_0_1"/>
<dbReference type="PANTHER" id="PTHR47150:SF5">
    <property type="entry name" value="OS07G0546750 PROTEIN"/>
    <property type="match status" value="1"/>
</dbReference>
<dbReference type="Pfam" id="PF04827">
    <property type="entry name" value="Plant_tran"/>
    <property type="match status" value="1"/>
</dbReference>
<protein>
    <recommendedName>
        <fullName evidence="3">DDE Tnp4 domain-containing protein</fullName>
    </recommendedName>
</protein>
<dbReference type="InterPro" id="IPR006912">
    <property type="entry name" value="Harbinger_derived_prot"/>
</dbReference>
<dbReference type="Gramene" id="Bo6g055890.1">
    <property type="protein sequence ID" value="Bo6g055890.1"/>
    <property type="gene ID" value="Bo6g055890"/>
</dbReference>
<evidence type="ECO:0000313" key="2">
    <source>
        <dbReference type="Proteomes" id="UP000032141"/>
    </source>
</evidence>
<dbReference type="PANTHER" id="PTHR47150">
    <property type="entry name" value="OS12G0169200 PROTEIN"/>
    <property type="match status" value="1"/>
</dbReference>
<accession>A0A0D3CSK9</accession>
<sequence length="347" mass="39155">MTPSSVSFRCLPEAVVSVDDSVVCLTPSSRSVHLLCETVASLAPSSLSLHRLSRSVFSLDPEYFTQLYSYVLLYSVFGGCVRIGVVWKRQWSVSFIPEPTRVSQKDSTSSKPEPGSFQNLLHSQQPNTSFSVVTPEPSIELSSSDASVFGTQWADDGNEDELVVSDRKERRKWSPTEDLVMISAWLNKISGYGMCFRTSRYIKRYLTRSSSKSPKASLIATHQEAVCKDVERAFGALQARFAIVKNSALLWDKITIGKIMRACIILHNMIVEDERDGYTQFDVSVFAQLESNRSSQVDFTYSTDMPSNLGNMMSIRNRVRDNKIHQQLKSDLVEHIWQKFGTNQDFN</sequence>
<dbReference type="AlphaFoldDB" id="A0A0D3CSK9"/>
<organism evidence="1 2">
    <name type="scientific">Brassica oleracea var. oleracea</name>
    <dbReference type="NCBI Taxonomy" id="109376"/>
    <lineage>
        <taxon>Eukaryota</taxon>
        <taxon>Viridiplantae</taxon>
        <taxon>Streptophyta</taxon>
        <taxon>Embryophyta</taxon>
        <taxon>Tracheophyta</taxon>
        <taxon>Spermatophyta</taxon>
        <taxon>Magnoliopsida</taxon>
        <taxon>eudicotyledons</taxon>
        <taxon>Gunneridae</taxon>
        <taxon>Pentapetalae</taxon>
        <taxon>rosids</taxon>
        <taxon>malvids</taxon>
        <taxon>Brassicales</taxon>
        <taxon>Brassicaceae</taxon>
        <taxon>Brassiceae</taxon>
        <taxon>Brassica</taxon>
    </lineage>
</organism>
<dbReference type="EnsemblPlants" id="Bo6g055890.1">
    <property type="protein sequence ID" value="Bo6g055890.1"/>
    <property type="gene ID" value="Bo6g055890"/>
</dbReference>
<dbReference type="STRING" id="109376.A0A0D3CSK9"/>
<evidence type="ECO:0000313" key="1">
    <source>
        <dbReference type="EnsemblPlants" id="Bo6g055890.1"/>
    </source>
</evidence>
<keyword evidence="2" id="KW-1185">Reference proteome</keyword>
<proteinExistence type="predicted"/>